<comment type="caution">
    <text evidence="2">The sequence shown here is derived from an EMBL/GenBank/DDBJ whole genome shotgun (WGS) entry which is preliminary data.</text>
</comment>
<dbReference type="RefSeq" id="WP_341597841.1">
    <property type="nucleotide sequence ID" value="NZ_JBAKAZ010000028.1"/>
</dbReference>
<evidence type="ECO:0000313" key="3">
    <source>
        <dbReference type="Proteomes" id="UP001369082"/>
    </source>
</evidence>
<dbReference type="EMBL" id="JBAKAZ010000028">
    <property type="protein sequence ID" value="MEL0629709.1"/>
    <property type="molecule type" value="Genomic_DNA"/>
</dbReference>
<feature type="transmembrane region" description="Helical" evidence="1">
    <location>
        <begin position="7"/>
        <end position="23"/>
    </location>
</feature>
<protein>
    <recommendedName>
        <fullName evidence="4">TM2 domain-containing protein</fullName>
    </recommendedName>
</protein>
<keyword evidence="1" id="KW-1133">Transmembrane helix</keyword>
<organism evidence="2 3">
    <name type="scientific">Psychromonas aquatilis</name>
    <dbReference type="NCBI Taxonomy" id="2005072"/>
    <lineage>
        <taxon>Bacteria</taxon>
        <taxon>Pseudomonadati</taxon>
        <taxon>Pseudomonadota</taxon>
        <taxon>Gammaproteobacteria</taxon>
        <taxon>Alteromonadales</taxon>
        <taxon>Psychromonadaceae</taxon>
        <taxon>Psychromonas</taxon>
    </lineage>
</organism>
<dbReference type="Proteomes" id="UP001369082">
    <property type="component" value="Unassembled WGS sequence"/>
</dbReference>
<reference evidence="2 3" key="1">
    <citation type="submission" date="2024-02" db="EMBL/GenBank/DDBJ databases">
        <title>Bacteria isolated from the canopy kelp, Nereocystis luetkeana.</title>
        <authorList>
            <person name="Pfister C.A."/>
            <person name="Younker I.T."/>
            <person name="Light S.H."/>
        </authorList>
    </citation>
    <scope>NUCLEOTIDE SEQUENCE [LARGE SCALE GENOMIC DNA]</scope>
    <source>
        <strain evidence="2 3">TI.1.05</strain>
    </source>
</reference>
<sequence length="115" mass="12806">MKKILKAILLNAFVVPGAGHFLYQRTISGIVFAMAFIIPLGVLFSTLLVEINQLILQIQNGYIPFDINEITLAVSELLSNKQQTMNTCTYIMAGSWLLSIVDTYRISRAQNTPSI</sequence>
<keyword evidence="1" id="KW-0812">Transmembrane</keyword>
<feature type="transmembrane region" description="Helical" evidence="1">
    <location>
        <begin position="29"/>
        <end position="49"/>
    </location>
</feature>
<evidence type="ECO:0000256" key="1">
    <source>
        <dbReference type="SAM" id="Phobius"/>
    </source>
</evidence>
<gene>
    <name evidence="2" type="ORF">V6256_08815</name>
</gene>
<keyword evidence="3" id="KW-1185">Reference proteome</keyword>
<name>A0ABU9GQX0_9GAMM</name>
<accession>A0ABU9GQX0</accession>
<evidence type="ECO:0000313" key="2">
    <source>
        <dbReference type="EMBL" id="MEL0629709.1"/>
    </source>
</evidence>
<proteinExistence type="predicted"/>
<keyword evidence="1" id="KW-0472">Membrane</keyword>
<evidence type="ECO:0008006" key="4">
    <source>
        <dbReference type="Google" id="ProtNLM"/>
    </source>
</evidence>